<dbReference type="PANTHER" id="PTHR45695">
    <property type="entry name" value="LEUCOKININ RECEPTOR-RELATED"/>
    <property type="match status" value="1"/>
</dbReference>
<feature type="domain" description="G-protein coupled receptors family 1 profile" evidence="19">
    <location>
        <begin position="90"/>
        <end position="355"/>
    </location>
</feature>
<keyword evidence="11" id="KW-0325">Glycoprotein</keyword>
<accession>A0AAV1H0N6</accession>
<feature type="transmembrane region" description="Helical" evidence="18">
    <location>
        <begin position="331"/>
        <end position="358"/>
    </location>
</feature>
<dbReference type="Gene3D" id="1.20.1070.10">
    <property type="entry name" value="Rhodopsin 7-helix transmembrane proteins"/>
    <property type="match status" value="1"/>
</dbReference>
<dbReference type="PROSITE" id="PS50262">
    <property type="entry name" value="G_PROTEIN_RECEP_F1_2"/>
    <property type="match status" value="1"/>
</dbReference>
<protein>
    <recommendedName>
        <fullName evidence="14">Gastrin-releasing peptide receptor</fullName>
    </recommendedName>
    <alternativeName>
        <fullName evidence="15">GRP-preferring bombesin receptor</fullName>
    </alternativeName>
</protein>
<dbReference type="Pfam" id="PF00001">
    <property type="entry name" value="7tm_1"/>
    <property type="match status" value="1"/>
</dbReference>
<comment type="similarity">
    <text evidence="16">Belongs to the G-protein coupled receptor 1 family.</text>
</comment>
<comment type="subcellular location">
    <subcellularLocation>
        <location evidence="1">Cell membrane</location>
        <topology evidence="1">Multi-pass membrane protein</topology>
    </subcellularLocation>
</comment>
<proteinExistence type="inferred from homology"/>
<evidence type="ECO:0000259" key="19">
    <source>
        <dbReference type="PROSITE" id="PS50262"/>
    </source>
</evidence>
<keyword evidence="9" id="KW-1015">Disulfide bond</keyword>
<keyword evidence="12 16" id="KW-0807">Transducer</keyword>
<evidence type="ECO:0000256" key="3">
    <source>
        <dbReference type="ARBA" id="ARBA00022553"/>
    </source>
</evidence>
<evidence type="ECO:0000256" key="12">
    <source>
        <dbReference type="ARBA" id="ARBA00023224"/>
    </source>
</evidence>
<evidence type="ECO:0000256" key="4">
    <source>
        <dbReference type="ARBA" id="ARBA00022692"/>
    </source>
</evidence>
<keyword evidence="10 16" id="KW-0675">Receptor</keyword>
<evidence type="ECO:0000256" key="17">
    <source>
        <dbReference type="SAM" id="MobiDB-lite"/>
    </source>
</evidence>
<feature type="transmembrane region" description="Helical" evidence="18">
    <location>
        <begin position="190"/>
        <end position="211"/>
    </location>
</feature>
<keyword evidence="7 18" id="KW-0472">Membrane</keyword>
<feature type="transmembrane region" description="Helical" evidence="18">
    <location>
        <begin position="242"/>
        <end position="265"/>
    </location>
</feature>
<keyword evidence="13" id="KW-0449">Lipoprotein</keyword>
<evidence type="ECO:0000256" key="1">
    <source>
        <dbReference type="ARBA" id="ARBA00004651"/>
    </source>
</evidence>
<dbReference type="InterPro" id="IPR000276">
    <property type="entry name" value="GPCR_Rhodpsn"/>
</dbReference>
<dbReference type="SMART" id="SM01381">
    <property type="entry name" value="7TM_GPCR_Srsx"/>
    <property type="match status" value="1"/>
</dbReference>
<feature type="region of interest" description="Disordered" evidence="17">
    <location>
        <begin position="1"/>
        <end position="21"/>
    </location>
</feature>
<keyword evidence="21" id="KW-1185">Reference proteome</keyword>
<evidence type="ECO:0000256" key="16">
    <source>
        <dbReference type="RuleBase" id="RU000688"/>
    </source>
</evidence>
<reference evidence="20" key="1">
    <citation type="submission" date="2023-08" db="EMBL/GenBank/DDBJ databases">
        <authorList>
            <person name="Alioto T."/>
            <person name="Alioto T."/>
            <person name="Gomez Garrido J."/>
        </authorList>
    </citation>
    <scope>NUCLEOTIDE SEQUENCE</scope>
</reference>
<keyword evidence="5 18" id="KW-1133">Transmembrane helix</keyword>
<evidence type="ECO:0000256" key="15">
    <source>
        <dbReference type="ARBA" id="ARBA00077781"/>
    </source>
</evidence>
<evidence type="ECO:0000256" key="10">
    <source>
        <dbReference type="ARBA" id="ARBA00023170"/>
    </source>
</evidence>
<evidence type="ECO:0000313" key="20">
    <source>
        <dbReference type="EMBL" id="CAJ1079581.1"/>
    </source>
</evidence>
<feature type="transmembrane region" description="Helical" evidence="18">
    <location>
        <begin position="110"/>
        <end position="131"/>
    </location>
</feature>
<evidence type="ECO:0000256" key="6">
    <source>
        <dbReference type="ARBA" id="ARBA00023040"/>
    </source>
</evidence>
<dbReference type="GO" id="GO:0005886">
    <property type="term" value="C:plasma membrane"/>
    <property type="evidence" value="ECO:0007669"/>
    <property type="project" value="UniProtKB-SubCell"/>
</dbReference>
<keyword evidence="8" id="KW-0564">Palmitate</keyword>
<feature type="transmembrane region" description="Helical" evidence="18">
    <location>
        <begin position="69"/>
        <end position="89"/>
    </location>
</feature>
<dbReference type="PRINTS" id="PR00237">
    <property type="entry name" value="GPCRRHODOPSN"/>
</dbReference>
<dbReference type="InterPro" id="IPR017452">
    <property type="entry name" value="GPCR_Rhodpsn_7TM"/>
</dbReference>
<dbReference type="EMBL" id="OY660881">
    <property type="protein sequence ID" value="CAJ1079581.1"/>
    <property type="molecule type" value="Genomic_DNA"/>
</dbReference>
<dbReference type="PRINTS" id="PR00358">
    <property type="entry name" value="BOMBESINR"/>
</dbReference>
<dbReference type="SUPFAM" id="SSF81321">
    <property type="entry name" value="Family A G protein-coupled receptor-like"/>
    <property type="match status" value="1"/>
</dbReference>
<evidence type="ECO:0000256" key="8">
    <source>
        <dbReference type="ARBA" id="ARBA00023139"/>
    </source>
</evidence>
<keyword evidence="3" id="KW-0597">Phosphoprotein</keyword>
<dbReference type="AlphaFoldDB" id="A0AAV1H0N6"/>
<dbReference type="GO" id="GO:0008188">
    <property type="term" value="F:neuropeptide receptor activity"/>
    <property type="evidence" value="ECO:0007669"/>
    <property type="project" value="TreeGrafter"/>
</dbReference>
<dbReference type="PROSITE" id="PS00237">
    <property type="entry name" value="G_PROTEIN_RECEP_F1_1"/>
    <property type="match status" value="1"/>
</dbReference>
<evidence type="ECO:0000256" key="5">
    <source>
        <dbReference type="ARBA" id="ARBA00022989"/>
    </source>
</evidence>
<keyword evidence="6 16" id="KW-0297">G-protein coupled receptor</keyword>
<keyword evidence="4 16" id="KW-0812">Transmembrane</keyword>
<evidence type="ECO:0000256" key="18">
    <source>
        <dbReference type="SAM" id="Phobius"/>
    </source>
</evidence>
<evidence type="ECO:0000256" key="13">
    <source>
        <dbReference type="ARBA" id="ARBA00023288"/>
    </source>
</evidence>
<dbReference type="InterPro" id="IPR001556">
    <property type="entry name" value="Bombsn_rcpt-like"/>
</dbReference>
<feature type="transmembrane region" description="Helical" evidence="18">
    <location>
        <begin position="299"/>
        <end position="319"/>
    </location>
</feature>
<evidence type="ECO:0000256" key="9">
    <source>
        <dbReference type="ARBA" id="ARBA00023157"/>
    </source>
</evidence>
<evidence type="ECO:0000313" key="21">
    <source>
        <dbReference type="Proteomes" id="UP001178508"/>
    </source>
</evidence>
<name>A0AAV1H0N6_XYRNO</name>
<sequence length="392" mass="43140">MTHATAGGHYVDKNETSGGAPAQTPVLLLKATMSLEDSSAASTEDGRDPVLNVTGVLLDSSGRQHEYNIWLPGIGIAAVYGTIIIVGLVGNVTMMKTCLLVKSMRTVPNLFLSSLALGDLLLLVTCAPVDASRYLVDEWLFGRVGCKLIPFIQLTSVGVSVFTLTALSADRYKAIVKPLENHRSNTKLSVCLRAGAIWLFSATLAIPEAIFSDLHTFTTSYTNETFVTCAPYPHAGELHPKIHSMASFLIFYIIPLLIISVYYCYIALSLVRSSADVPAEGNFHIQRQIKSRQRVAKTVLVFVGLFAVCWLPSHVLYLYRSYHYDKVDTSLGHFIASVLARILAFTNSCVNPFALYLMSNSFRKHFNRQLLCCAPPEKLHRQSSRSTNITTV</sequence>
<keyword evidence="2" id="KW-1003">Cell membrane</keyword>
<evidence type="ECO:0000256" key="7">
    <source>
        <dbReference type="ARBA" id="ARBA00023136"/>
    </source>
</evidence>
<evidence type="ECO:0000256" key="14">
    <source>
        <dbReference type="ARBA" id="ARBA00073996"/>
    </source>
</evidence>
<gene>
    <name evidence="20" type="ORF">XNOV1_A024492</name>
</gene>
<dbReference type="PANTHER" id="PTHR45695:SF7">
    <property type="entry name" value="GASTRIN-RELEASING PEPTIDE RECEPTOR"/>
    <property type="match status" value="1"/>
</dbReference>
<dbReference type="Proteomes" id="UP001178508">
    <property type="component" value="Chromosome 18"/>
</dbReference>
<evidence type="ECO:0000256" key="11">
    <source>
        <dbReference type="ARBA" id="ARBA00023180"/>
    </source>
</evidence>
<organism evidence="20 21">
    <name type="scientific">Xyrichtys novacula</name>
    <name type="common">Pearly razorfish</name>
    <name type="synonym">Hemipteronotus novacula</name>
    <dbReference type="NCBI Taxonomy" id="13765"/>
    <lineage>
        <taxon>Eukaryota</taxon>
        <taxon>Metazoa</taxon>
        <taxon>Chordata</taxon>
        <taxon>Craniata</taxon>
        <taxon>Vertebrata</taxon>
        <taxon>Euteleostomi</taxon>
        <taxon>Actinopterygii</taxon>
        <taxon>Neopterygii</taxon>
        <taxon>Teleostei</taxon>
        <taxon>Neoteleostei</taxon>
        <taxon>Acanthomorphata</taxon>
        <taxon>Eupercaria</taxon>
        <taxon>Labriformes</taxon>
        <taxon>Labridae</taxon>
        <taxon>Xyrichtys</taxon>
    </lineage>
</organism>
<feature type="transmembrane region" description="Helical" evidence="18">
    <location>
        <begin position="151"/>
        <end position="169"/>
    </location>
</feature>
<evidence type="ECO:0000256" key="2">
    <source>
        <dbReference type="ARBA" id="ARBA00022475"/>
    </source>
</evidence>
<dbReference type="FunFam" id="1.20.1070.10:FF:000122">
    <property type="entry name" value="Gastrin-releasing peptide receptor"/>
    <property type="match status" value="1"/>
</dbReference>